<dbReference type="RefSeq" id="WP_161860886.1">
    <property type="nucleotide sequence ID" value="NZ_CP046620.1"/>
</dbReference>
<dbReference type="InterPro" id="IPR036249">
    <property type="entry name" value="Thioredoxin-like_sf"/>
</dbReference>
<organism evidence="3 4">
    <name type="scientific">Algicella marina</name>
    <dbReference type="NCBI Taxonomy" id="2683284"/>
    <lineage>
        <taxon>Bacteria</taxon>
        <taxon>Pseudomonadati</taxon>
        <taxon>Pseudomonadota</taxon>
        <taxon>Alphaproteobacteria</taxon>
        <taxon>Rhodobacterales</taxon>
        <taxon>Paracoccaceae</taxon>
        <taxon>Algicella</taxon>
    </lineage>
</organism>
<dbReference type="PROSITE" id="PS51353">
    <property type="entry name" value="ARSC"/>
    <property type="match status" value="1"/>
</dbReference>
<protein>
    <submittedName>
        <fullName evidence="3">Uncharacterized protein</fullName>
    </submittedName>
</protein>
<dbReference type="PANTHER" id="PTHR30041:SF8">
    <property type="entry name" value="PROTEIN YFFB"/>
    <property type="match status" value="1"/>
</dbReference>
<dbReference type="InterPro" id="IPR006660">
    <property type="entry name" value="Arsenate_reductase-like"/>
</dbReference>
<evidence type="ECO:0000256" key="1">
    <source>
        <dbReference type="ARBA" id="ARBA00007198"/>
    </source>
</evidence>
<name>A0A6P1SXP0_9RHOB</name>
<reference evidence="3 4" key="1">
    <citation type="submission" date="2019-12" db="EMBL/GenBank/DDBJ databases">
        <title>Complete genome sequence of Algicella marina strain 9Alg 56(T) isolated from the red alga Tichocarpus crinitus.</title>
        <authorList>
            <person name="Kim S.-G."/>
            <person name="Nedashkovskaya O.I."/>
        </authorList>
    </citation>
    <scope>NUCLEOTIDE SEQUENCE [LARGE SCALE GENOMIC DNA]</scope>
    <source>
        <strain evidence="3 4">9Alg 56</strain>
    </source>
</reference>
<sequence>MNLTLLGLPTCDTCRKARKALEAAGHDVTFRDVRAEPLSEDERARLLAEFGDNLVNRNSTTWRGLSDWMRESEADDQLREHPALMKRPVIDGDGVLTLGWDDAVRGRWGADV</sequence>
<dbReference type="AlphaFoldDB" id="A0A6P1SXP0"/>
<accession>A0A6P1SXP0</accession>
<dbReference type="SUPFAM" id="SSF52833">
    <property type="entry name" value="Thioredoxin-like"/>
    <property type="match status" value="1"/>
</dbReference>
<dbReference type="EMBL" id="CP046620">
    <property type="protein sequence ID" value="QHQ34315.1"/>
    <property type="molecule type" value="Genomic_DNA"/>
</dbReference>
<dbReference type="PANTHER" id="PTHR30041">
    <property type="entry name" value="ARSENATE REDUCTASE"/>
    <property type="match status" value="1"/>
</dbReference>
<proteinExistence type="inferred from homology"/>
<gene>
    <name evidence="3" type="ORF">GO499_03460</name>
</gene>
<comment type="similarity">
    <text evidence="1 2">Belongs to the ArsC family.</text>
</comment>
<evidence type="ECO:0000313" key="4">
    <source>
        <dbReference type="Proteomes" id="UP000464495"/>
    </source>
</evidence>
<dbReference type="Gene3D" id="3.40.30.10">
    <property type="entry name" value="Glutaredoxin"/>
    <property type="match status" value="1"/>
</dbReference>
<dbReference type="Proteomes" id="UP000464495">
    <property type="component" value="Chromosome"/>
</dbReference>
<dbReference type="KEGG" id="amaq:GO499_03460"/>
<dbReference type="Pfam" id="PF03960">
    <property type="entry name" value="ArsC"/>
    <property type="match status" value="1"/>
</dbReference>
<evidence type="ECO:0000313" key="3">
    <source>
        <dbReference type="EMBL" id="QHQ34315.1"/>
    </source>
</evidence>
<keyword evidence="4" id="KW-1185">Reference proteome</keyword>
<evidence type="ECO:0000256" key="2">
    <source>
        <dbReference type="PROSITE-ProRule" id="PRU01282"/>
    </source>
</evidence>